<evidence type="ECO:0000256" key="3">
    <source>
        <dbReference type="ARBA" id="ARBA00022801"/>
    </source>
</evidence>
<keyword evidence="2" id="KW-0540">Nuclease</keyword>
<comment type="cofactor">
    <cofactor evidence="1">
        <name>Mg(2+)</name>
        <dbReference type="ChEBI" id="CHEBI:18420"/>
    </cofactor>
</comment>
<dbReference type="GO" id="GO:0004518">
    <property type="term" value="F:nuclease activity"/>
    <property type="evidence" value="ECO:0007669"/>
    <property type="project" value="UniProtKB-KW"/>
</dbReference>
<proteinExistence type="predicted"/>
<evidence type="ECO:0000259" key="4">
    <source>
        <dbReference type="SMART" id="SM00990"/>
    </source>
</evidence>
<dbReference type="GO" id="GO:0003676">
    <property type="term" value="F:nucleic acid binding"/>
    <property type="evidence" value="ECO:0007669"/>
    <property type="project" value="InterPro"/>
</dbReference>
<evidence type="ECO:0000313" key="6">
    <source>
        <dbReference type="Proteomes" id="UP000785653"/>
    </source>
</evidence>
<dbReference type="Pfam" id="PF08774">
    <property type="entry name" value="VRR_NUC"/>
    <property type="match status" value="1"/>
</dbReference>
<keyword evidence="3" id="KW-0378">Hydrolase</keyword>
<reference evidence="5" key="1">
    <citation type="submission" date="2020-04" db="EMBL/GenBank/DDBJ databases">
        <title>Deep metagenomics examines the oral microbiome during advanced dental caries in children, revealing novel taxa and co-occurrences with host molecules.</title>
        <authorList>
            <person name="Baker J.L."/>
            <person name="Morton J.T."/>
            <person name="Dinis M."/>
            <person name="Alvarez R."/>
            <person name="Tran N.C."/>
            <person name="Knight R."/>
            <person name="Edlund A."/>
        </authorList>
    </citation>
    <scope>NUCLEOTIDE SEQUENCE</scope>
    <source>
        <strain evidence="5">JCVI_47_bin.3</strain>
    </source>
</reference>
<organism evidence="5 6">
    <name type="scientific">Rothia mucilaginosa</name>
    <dbReference type="NCBI Taxonomy" id="43675"/>
    <lineage>
        <taxon>Bacteria</taxon>
        <taxon>Bacillati</taxon>
        <taxon>Actinomycetota</taxon>
        <taxon>Actinomycetes</taxon>
        <taxon>Micrococcales</taxon>
        <taxon>Micrococcaceae</taxon>
        <taxon>Rothia</taxon>
    </lineage>
</organism>
<evidence type="ECO:0000256" key="1">
    <source>
        <dbReference type="ARBA" id="ARBA00001946"/>
    </source>
</evidence>
<dbReference type="AlphaFoldDB" id="A0A930Q362"/>
<evidence type="ECO:0000313" key="5">
    <source>
        <dbReference type="EMBL" id="MBF1672620.1"/>
    </source>
</evidence>
<dbReference type="Gene3D" id="3.40.1350.10">
    <property type="match status" value="1"/>
</dbReference>
<dbReference type="SMART" id="SM00990">
    <property type="entry name" value="VRR_NUC"/>
    <property type="match status" value="1"/>
</dbReference>
<dbReference type="InterPro" id="IPR014883">
    <property type="entry name" value="VRR_NUC"/>
</dbReference>
<dbReference type="Proteomes" id="UP000785653">
    <property type="component" value="Unassembled WGS sequence"/>
</dbReference>
<accession>A0A930Q362</accession>
<comment type="caution">
    <text evidence="5">The sequence shown here is derived from an EMBL/GenBank/DDBJ whole genome shotgun (WGS) entry which is preliminary data.</text>
</comment>
<sequence>MNRTPLEKDVEKYLSKQCIKRRWLSYKFLSSETGVPDRIVILPGGEVWFLEIKRARGGRVSARQKHVINKLTTIGANVAVLYGHEGVTQWLAERDRS</sequence>
<dbReference type="GO" id="GO:0016788">
    <property type="term" value="F:hydrolase activity, acting on ester bonds"/>
    <property type="evidence" value="ECO:0007669"/>
    <property type="project" value="InterPro"/>
</dbReference>
<feature type="domain" description="VRR-NUC" evidence="4">
    <location>
        <begin position="5"/>
        <end position="85"/>
    </location>
</feature>
<evidence type="ECO:0000256" key="2">
    <source>
        <dbReference type="ARBA" id="ARBA00022722"/>
    </source>
</evidence>
<name>A0A930Q362_9MICC</name>
<dbReference type="EMBL" id="JABZXS010000001">
    <property type="protein sequence ID" value="MBF1672620.1"/>
    <property type="molecule type" value="Genomic_DNA"/>
</dbReference>
<gene>
    <name evidence="5" type="ORF">HXO65_00170</name>
</gene>
<dbReference type="InterPro" id="IPR011856">
    <property type="entry name" value="tRNA_endonuc-like_dom_sf"/>
</dbReference>
<protein>
    <submittedName>
        <fullName evidence="5">VRR-NUC domain-containing protein</fullName>
    </submittedName>
</protein>